<proteinExistence type="predicted"/>
<reference evidence="3" key="1">
    <citation type="journal article" date="2020" name="bioRxiv">
        <title>Chromosome-level reference genome of the European wasp spider Argiope bruennichi: a resource for studies on range expansion and evolutionary adaptation.</title>
        <authorList>
            <person name="Sheffer M.M."/>
            <person name="Hoppe A."/>
            <person name="Krehenwinkel H."/>
            <person name="Uhl G."/>
            <person name="Kuss A.W."/>
            <person name="Jensen L."/>
            <person name="Jensen C."/>
            <person name="Gillespie R.G."/>
            <person name="Hoff K.J."/>
            <person name="Prost S."/>
        </authorList>
    </citation>
    <scope>NUCLEOTIDE SEQUENCE</scope>
</reference>
<dbReference type="GO" id="GO:0003824">
    <property type="term" value="F:catalytic activity"/>
    <property type="evidence" value="ECO:0007669"/>
    <property type="project" value="UniProtKB-KW"/>
</dbReference>
<dbReference type="GO" id="GO:0071897">
    <property type="term" value="P:DNA biosynthetic process"/>
    <property type="evidence" value="ECO:0007669"/>
    <property type="project" value="UniProtKB-ARBA"/>
</dbReference>
<dbReference type="InterPro" id="IPR043502">
    <property type="entry name" value="DNA/RNA_pol_sf"/>
</dbReference>
<dbReference type="InterPro" id="IPR036397">
    <property type="entry name" value="RNaseH_sf"/>
</dbReference>
<dbReference type="EMBL" id="JABXBU010000012">
    <property type="protein sequence ID" value="KAF8789109.1"/>
    <property type="molecule type" value="Genomic_DNA"/>
</dbReference>
<keyword evidence="4" id="KW-1185">Reference proteome</keyword>
<keyword evidence="1" id="KW-0511">Multifunctional enzyme</keyword>
<organism evidence="3 4">
    <name type="scientific">Argiope bruennichi</name>
    <name type="common">Wasp spider</name>
    <name type="synonym">Aranea bruennichi</name>
    <dbReference type="NCBI Taxonomy" id="94029"/>
    <lineage>
        <taxon>Eukaryota</taxon>
        <taxon>Metazoa</taxon>
        <taxon>Ecdysozoa</taxon>
        <taxon>Arthropoda</taxon>
        <taxon>Chelicerata</taxon>
        <taxon>Arachnida</taxon>
        <taxon>Araneae</taxon>
        <taxon>Araneomorphae</taxon>
        <taxon>Entelegynae</taxon>
        <taxon>Araneoidea</taxon>
        <taxon>Araneidae</taxon>
        <taxon>Argiope</taxon>
    </lineage>
</organism>
<sequence>MFVILLVGDVETKAMHLLCAVYHPPPRGSTIAHQETSPTKSHIPTVKLMSKSHLLAVQLVLIITQQSNYKFELQIPARQQQQSQLDNLEDLHTANKIQALCDPCADITVIQQSCVPNDIVINPWTDGQFQVVDHEIKPIGLEKKINNAPIVLTDDQQRTFESLKTAITTCSNFAYFQQGLPTFVETDASYSGLGAVLSQEQNGKRRVIEYASRTLKDAETRYHTIADPSTTPWEIVSADHIICLPETKKWKYTICLSKLTTPHAIYGPPICIYQMEEQAFTARHTQRFLQNMESHNQRHHLIHHKLIVSLKRANGIIVSSLKKMIDKTRNKWDELLPNALLAINTTKQNSTKKLAILFTSWIEPRLPRELHIGSFIDDTPREDQLDLLTLARAEAANNVYETHLENKKRFDLHRRSTFLQGRRSRIVRLAEKRDHKLSPIFKGPFVIIRPVGAVCYE</sequence>
<dbReference type="Gene3D" id="3.30.420.10">
    <property type="entry name" value="Ribonuclease H-like superfamily/Ribonuclease H"/>
    <property type="match status" value="1"/>
</dbReference>
<dbReference type="InterPro" id="IPR050951">
    <property type="entry name" value="Retrovirus_Pol_polyprotein"/>
</dbReference>
<dbReference type="SUPFAM" id="SSF56672">
    <property type="entry name" value="DNA/RNA polymerases"/>
    <property type="match status" value="1"/>
</dbReference>
<name>A0A8T0FHW4_ARGBR</name>
<reference evidence="3" key="2">
    <citation type="submission" date="2020-06" db="EMBL/GenBank/DDBJ databases">
        <authorList>
            <person name="Sheffer M."/>
        </authorList>
    </citation>
    <scope>NUCLEOTIDE SEQUENCE</scope>
</reference>
<dbReference type="AlphaFoldDB" id="A0A8T0FHW4"/>
<dbReference type="Pfam" id="PF17919">
    <property type="entry name" value="RT_RNaseH_2"/>
    <property type="match status" value="1"/>
</dbReference>
<evidence type="ECO:0000313" key="4">
    <source>
        <dbReference type="Proteomes" id="UP000807504"/>
    </source>
</evidence>
<dbReference type="PANTHER" id="PTHR37984:SF5">
    <property type="entry name" value="PROTEIN NYNRIN-LIKE"/>
    <property type="match status" value="1"/>
</dbReference>
<dbReference type="GO" id="GO:0003676">
    <property type="term" value="F:nucleic acid binding"/>
    <property type="evidence" value="ECO:0007669"/>
    <property type="project" value="InterPro"/>
</dbReference>
<evidence type="ECO:0000259" key="2">
    <source>
        <dbReference type="Pfam" id="PF17919"/>
    </source>
</evidence>
<accession>A0A8T0FHW4</accession>
<comment type="caution">
    <text evidence="3">The sequence shown here is derived from an EMBL/GenBank/DDBJ whole genome shotgun (WGS) entry which is preliminary data.</text>
</comment>
<evidence type="ECO:0000313" key="3">
    <source>
        <dbReference type="EMBL" id="KAF8789109.1"/>
    </source>
</evidence>
<dbReference type="InterPro" id="IPR041577">
    <property type="entry name" value="RT_RNaseH_2"/>
</dbReference>
<dbReference type="PANTHER" id="PTHR37984">
    <property type="entry name" value="PROTEIN CBG26694"/>
    <property type="match status" value="1"/>
</dbReference>
<evidence type="ECO:0000256" key="1">
    <source>
        <dbReference type="ARBA" id="ARBA00023268"/>
    </source>
</evidence>
<feature type="domain" description="Reverse transcriptase/retrotransposon-derived protein RNase H-like" evidence="2">
    <location>
        <begin position="153"/>
        <end position="225"/>
    </location>
</feature>
<dbReference type="Proteomes" id="UP000807504">
    <property type="component" value="Unassembled WGS sequence"/>
</dbReference>
<gene>
    <name evidence="3" type="ORF">HNY73_007079</name>
</gene>
<protein>
    <recommendedName>
        <fullName evidence="2">Reverse transcriptase/retrotransposon-derived protein RNase H-like domain-containing protein</fullName>
    </recommendedName>
</protein>